<dbReference type="Proteomes" id="UP000076603">
    <property type="component" value="Unassembled WGS sequence"/>
</dbReference>
<dbReference type="STRING" id="1121326.CLMAG_48960"/>
<gene>
    <name evidence="2" type="primary">fruA_4</name>
    <name evidence="2" type="ORF">CLMAG_48960</name>
</gene>
<feature type="domain" description="PTS EIIA type-2" evidence="1">
    <location>
        <begin position="5"/>
        <end position="152"/>
    </location>
</feature>
<comment type="caution">
    <text evidence="2">The sequence shown here is derived from an EMBL/GenBank/DDBJ whole genome shotgun (WGS) entry which is preliminary data.</text>
</comment>
<sequence>MGLTELIKNGVVITNLEGDCKEEVFKGLYNELYKQGKVKESFYEGLIKREEVFPTGLLLTKHNVAIPHTDVEHVNSSCIAVATLKNPVTFQCMEDSDKSLEIRIVFMLAMAEAHSHIEMLQKLIMLIQNEVVLENILRAQNKNEVIEQINQVYESLSV</sequence>
<proteinExistence type="predicted"/>
<dbReference type="RefSeq" id="WP_066628264.1">
    <property type="nucleotide sequence ID" value="NZ_FQXL01000029.1"/>
</dbReference>
<dbReference type="PANTHER" id="PTHR47738:SF3">
    <property type="entry name" value="PHOSPHOTRANSFERASE SYSTEM MANNITOL_FRUCTOSE-SPECIFIC IIA DOMAIN CONTAINING PROTEIN"/>
    <property type="match status" value="1"/>
</dbReference>
<dbReference type="PROSITE" id="PS51094">
    <property type="entry name" value="PTS_EIIA_TYPE_2"/>
    <property type="match status" value="1"/>
</dbReference>
<evidence type="ECO:0000313" key="2">
    <source>
        <dbReference type="EMBL" id="KZL89882.1"/>
    </source>
</evidence>
<evidence type="ECO:0000259" key="1">
    <source>
        <dbReference type="PROSITE" id="PS51094"/>
    </source>
</evidence>
<dbReference type="Pfam" id="PF00359">
    <property type="entry name" value="PTS_EIIA_2"/>
    <property type="match status" value="1"/>
</dbReference>
<keyword evidence="3" id="KW-1185">Reference proteome</keyword>
<dbReference type="InterPro" id="IPR002178">
    <property type="entry name" value="PTS_EIIA_type-2_dom"/>
</dbReference>
<accession>A0A161YHW6</accession>
<dbReference type="EMBL" id="LWAE01000007">
    <property type="protein sequence ID" value="KZL89882.1"/>
    <property type="molecule type" value="Genomic_DNA"/>
</dbReference>
<protein>
    <submittedName>
        <fullName evidence="2">PTS system fructose-specific EIIABC component</fullName>
    </submittedName>
</protein>
<dbReference type="SUPFAM" id="SSF55804">
    <property type="entry name" value="Phoshotransferase/anion transport protein"/>
    <property type="match status" value="1"/>
</dbReference>
<evidence type="ECO:0000313" key="3">
    <source>
        <dbReference type="Proteomes" id="UP000076603"/>
    </source>
</evidence>
<dbReference type="AlphaFoldDB" id="A0A161YHW6"/>
<dbReference type="Gene3D" id="3.40.930.10">
    <property type="entry name" value="Mannitol-specific EII, Chain A"/>
    <property type="match status" value="1"/>
</dbReference>
<dbReference type="OrthoDB" id="370976at2"/>
<dbReference type="InterPro" id="IPR016152">
    <property type="entry name" value="PTrfase/Anion_transptr"/>
</dbReference>
<dbReference type="InterPro" id="IPR051541">
    <property type="entry name" value="PTS_SugarTrans_NitroReg"/>
</dbReference>
<dbReference type="CDD" id="cd00211">
    <property type="entry name" value="PTS_IIA_fru"/>
    <property type="match status" value="1"/>
</dbReference>
<dbReference type="PATRIC" id="fig|1121326.3.peg.4957"/>
<organism evidence="2 3">
    <name type="scientific">Clostridium magnum DSM 2767</name>
    <dbReference type="NCBI Taxonomy" id="1121326"/>
    <lineage>
        <taxon>Bacteria</taxon>
        <taxon>Bacillati</taxon>
        <taxon>Bacillota</taxon>
        <taxon>Clostridia</taxon>
        <taxon>Eubacteriales</taxon>
        <taxon>Clostridiaceae</taxon>
        <taxon>Clostridium</taxon>
    </lineage>
</organism>
<dbReference type="PANTHER" id="PTHR47738">
    <property type="entry name" value="PTS SYSTEM FRUCTOSE-LIKE EIIA COMPONENT-RELATED"/>
    <property type="match status" value="1"/>
</dbReference>
<reference evidence="2 3" key="1">
    <citation type="submission" date="2016-04" db="EMBL/GenBank/DDBJ databases">
        <title>Genome sequence of Clostridium magnum DSM 2767.</title>
        <authorList>
            <person name="Poehlein A."/>
            <person name="Uhlig R."/>
            <person name="Fischer R."/>
            <person name="Bahl H."/>
            <person name="Daniel R."/>
        </authorList>
    </citation>
    <scope>NUCLEOTIDE SEQUENCE [LARGE SCALE GENOMIC DNA]</scope>
    <source>
        <strain evidence="2 3">DSM 2767</strain>
    </source>
</reference>
<name>A0A161YHW6_9CLOT</name>